<dbReference type="GO" id="GO:0000107">
    <property type="term" value="F:imidazoleglycerol-phosphate synthase activity"/>
    <property type="evidence" value="ECO:0007669"/>
    <property type="project" value="InterPro"/>
</dbReference>
<evidence type="ECO:0000256" key="10">
    <source>
        <dbReference type="ARBA" id="ARBA00047838"/>
    </source>
</evidence>
<evidence type="ECO:0000256" key="2">
    <source>
        <dbReference type="ARBA" id="ARBA00009667"/>
    </source>
</evidence>
<dbReference type="InterPro" id="IPR050064">
    <property type="entry name" value="IGPS_HisA/HisF"/>
</dbReference>
<dbReference type="EMBL" id="UASS01000018">
    <property type="protein sequence ID" value="SPX61282.1"/>
    <property type="molecule type" value="Genomic_DNA"/>
</dbReference>
<dbReference type="PATRIC" id="fig|453.4.peg.1157"/>
<accession>A0A0W0U0M3</accession>
<evidence type="ECO:0000313" key="14">
    <source>
        <dbReference type="Proteomes" id="UP000054698"/>
    </source>
</evidence>
<dbReference type="PANTHER" id="PTHR21235:SF2">
    <property type="entry name" value="IMIDAZOLE GLYCEROL PHOSPHATE SYNTHASE HISHF"/>
    <property type="match status" value="1"/>
</dbReference>
<dbReference type="InterPro" id="IPR013785">
    <property type="entry name" value="Aldolase_TIM"/>
</dbReference>
<evidence type="ECO:0000256" key="6">
    <source>
        <dbReference type="ARBA" id="ARBA00023102"/>
    </source>
</evidence>
<reference evidence="12 14" key="1">
    <citation type="submission" date="2015-11" db="EMBL/GenBank/DDBJ databases">
        <title>Genomic analysis of 38 Legionella species identifies large and diverse effector repertoires.</title>
        <authorList>
            <person name="Burstein D."/>
            <person name="Amaro F."/>
            <person name="Zusman T."/>
            <person name="Lifshitz Z."/>
            <person name="Cohen O."/>
            <person name="Gilbert J.A."/>
            <person name="Pupko T."/>
            <person name="Shuman H.A."/>
            <person name="Segal G."/>
        </authorList>
    </citation>
    <scope>NUCLEOTIDE SEQUENCE [LARGE SCALE GENOMIC DNA]</scope>
    <source>
        <strain evidence="12 14">WO-44C</strain>
    </source>
</reference>
<dbReference type="PANTHER" id="PTHR21235">
    <property type="entry name" value="IMIDAZOLE GLYCEROL PHOSPHATE SYNTHASE SUBUNIT HISF/H IGP SYNTHASE SUBUNIT HISF/H"/>
    <property type="match status" value="1"/>
</dbReference>
<evidence type="ECO:0000256" key="9">
    <source>
        <dbReference type="ARBA" id="ARBA00030264"/>
    </source>
</evidence>
<dbReference type="InterPro" id="IPR006062">
    <property type="entry name" value="His_biosynth"/>
</dbReference>
<protein>
    <recommendedName>
        <fullName evidence="4">imidazole glycerol-phosphate synthase</fullName>
        <ecNumber evidence="4">4.3.2.10</ecNumber>
    </recommendedName>
    <alternativeName>
        <fullName evidence="9">IGP synthase cyclase subunit</fullName>
    </alternativeName>
</protein>
<dbReference type="CDD" id="cd04731">
    <property type="entry name" value="HisF"/>
    <property type="match status" value="1"/>
</dbReference>
<dbReference type="EMBL" id="LNYB01000031">
    <property type="protein sequence ID" value="KTD01472.1"/>
    <property type="molecule type" value="Genomic_DNA"/>
</dbReference>
<evidence type="ECO:0000313" key="13">
    <source>
        <dbReference type="EMBL" id="SPX61282.1"/>
    </source>
</evidence>
<keyword evidence="14" id="KW-1185">Reference proteome</keyword>
<dbReference type="InterPro" id="IPR011060">
    <property type="entry name" value="RibuloseP-bd_barrel"/>
</dbReference>
<dbReference type="Pfam" id="PF00977">
    <property type="entry name" value="His_biosynth"/>
    <property type="match status" value="1"/>
</dbReference>
<dbReference type="InterPro" id="IPR004651">
    <property type="entry name" value="HisF"/>
</dbReference>
<dbReference type="STRING" id="453.Lfee_1076"/>
<keyword evidence="7 13" id="KW-0456">Lyase</keyword>
<dbReference type="Proteomes" id="UP000251942">
    <property type="component" value="Unassembled WGS sequence"/>
</dbReference>
<dbReference type="OrthoDB" id="9781903at2"/>
<dbReference type="Gene3D" id="3.20.20.70">
    <property type="entry name" value="Aldolase class I"/>
    <property type="match status" value="1"/>
</dbReference>
<evidence type="ECO:0000256" key="8">
    <source>
        <dbReference type="ARBA" id="ARBA00025475"/>
    </source>
</evidence>
<evidence type="ECO:0000256" key="1">
    <source>
        <dbReference type="ARBA" id="ARBA00005091"/>
    </source>
</evidence>
<comment type="similarity">
    <text evidence="2 11">Belongs to the HisA/HisF family.</text>
</comment>
<evidence type="ECO:0000313" key="15">
    <source>
        <dbReference type="Proteomes" id="UP000251942"/>
    </source>
</evidence>
<evidence type="ECO:0000256" key="4">
    <source>
        <dbReference type="ARBA" id="ARBA00012809"/>
    </source>
</evidence>
<name>A0A0W0U0M3_9GAMM</name>
<gene>
    <name evidence="13" type="primary">hisF_2</name>
    <name evidence="12" type="ORF">Lfee_1076</name>
    <name evidence="13" type="ORF">NCTC12022_02022</name>
</gene>
<evidence type="ECO:0000256" key="3">
    <source>
        <dbReference type="ARBA" id="ARBA00011152"/>
    </source>
</evidence>
<dbReference type="GO" id="GO:0016829">
    <property type="term" value="F:lyase activity"/>
    <property type="evidence" value="ECO:0007669"/>
    <property type="project" value="UniProtKB-KW"/>
</dbReference>
<organism evidence="12 14">
    <name type="scientific">Legionella feeleii</name>
    <dbReference type="NCBI Taxonomy" id="453"/>
    <lineage>
        <taxon>Bacteria</taxon>
        <taxon>Pseudomonadati</taxon>
        <taxon>Pseudomonadota</taxon>
        <taxon>Gammaproteobacteria</taxon>
        <taxon>Legionellales</taxon>
        <taxon>Legionellaceae</taxon>
        <taxon>Legionella</taxon>
    </lineage>
</organism>
<dbReference type="EC" id="4.3.2.10" evidence="4"/>
<reference evidence="13 15" key="2">
    <citation type="submission" date="2018-06" db="EMBL/GenBank/DDBJ databases">
        <authorList>
            <consortium name="Pathogen Informatics"/>
            <person name="Doyle S."/>
        </authorList>
    </citation>
    <scope>NUCLEOTIDE SEQUENCE [LARGE SCALE GENOMIC DNA]</scope>
    <source>
        <strain evidence="13 15">NCTC12022</strain>
    </source>
</reference>
<comment type="catalytic activity">
    <reaction evidence="10">
        <text>5-[(5-phospho-1-deoxy-D-ribulos-1-ylimino)methylamino]-1-(5-phospho-beta-D-ribosyl)imidazole-4-carboxamide + L-glutamine = D-erythro-1-(imidazol-4-yl)glycerol 3-phosphate + 5-amino-1-(5-phospho-beta-D-ribosyl)imidazole-4-carboxamide + L-glutamate + H(+)</text>
        <dbReference type="Rhea" id="RHEA:24793"/>
        <dbReference type="ChEBI" id="CHEBI:15378"/>
        <dbReference type="ChEBI" id="CHEBI:29985"/>
        <dbReference type="ChEBI" id="CHEBI:58278"/>
        <dbReference type="ChEBI" id="CHEBI:58359"/>
        <dbReference type="ChEBI" id="CHEBI:58475"/>
        <dbReference type="ChEBI" id="CHEBI:58525"/>
        <dbReference type="EC" id="4.3.2.10"/>
    </reaction>
</comment>
<evidence type="ECO:0000256" key="5">
    <source>
        <dbReference type="ARBA" id="ARBA00022605"/>
    </source>
</evidence>
<dbReference type="UniPathway" id="UPA00031">
    <property type="reaction ID" value="UER00010"/>
</dbReference>
<dbReference type="SUPFAM" id="SSF51366">
    <property type="entry name" value="Ribulose-phoshate binding barrel"/>
    <property type="match status" value="1"/>
</dbReference>
<dbReference type="Proteomes" id="UP000054698">
    <property type="component" value="Unassembled WGS sequence"/>
</dbReference>
<dbReference type="GO" id="GO:0000105">
    <property type="term" value="P:L-histidine biosynthetic process"/>
    <property type="evidence" value="ECO:0007669"/>
    <property type="project" value="UniProtKB-UniPathway"/>
</dbReference>
<dbReference type="RefSeq" id="WP_058444654.1">
    <property type="nucleotide sequence ID" value="NZ_CAAAHT010000008.1"/>
</dbReference>
<comment type="pathway">
    <text evidence="1">Amino-acid biosynthesis; L-histidine biosynthesis; L-histidine from 5-phospho-alpha-D-ribose 1-diphosphate: step 5/9.</text>
</comment>
<evidence type="ECO:0000256" key="7">
    <source>
        <dbReference type="ARBA" id="ARBA00023239"/>
    </source>
</evidence>
<keyword evidence="6 11" id="KW-0368">Histidine biosynthesis</keyword>
<comment type="function">
    <text evidence="8">IGPS catalyzes the conversion of PRFAR and glutamine to IGP, AICAR and glutamate. The HisF subunit catalyzes the cyclization activity that produces IGP and AICAR from PRFAR using the ammonia provided by the HisH subunit.</text>
</comment>
<evidence type="ECO:0000256" key="11">
    <source>
        <dbReference type="RuleBase" id="RU003657"/>
    </source>
</evidence>
<sequence length="255" mass="28015">MLKKRIIPTLLLSNGRMVKGKQFDNFRDTGDPVSAARIYNAQNADELFFLDIDANRKGSAFDILEKTVHAVSAECFMPLSVGGGVDSIEKMRRLLLAGADKISITTAAHTTPDLIGEAANLFGRQCVVVGLDVKVENGNYSLYSHCGRQKSTKSLRDFVLEMTERGAGEFVMNSIDNDGMMNGYDLQLAKEVRRYTDRPLIIAGGAGTFMHLVDAFKEAQVDAVACASLFHFGDNNPIRARSYLLNQGIPMKLTK</sequence>
<proteinExistence type="inferred from homology"/>
<evidence type="ECO:0000313" key="12">
    <source>
        <dbReference type="EMBL" id="KTD01472.1"/>
    </source>
</evidence>
<comment type="subunit">
    <text evidence="3">Heterodimer of HisH and HisF.</text>
</comment>
<dbReference type="AlphaFoldDB" id="A0A0W0U0M3"/>
<keyword evidence="5 11" id="KW-0028">Amino-acid biosynthesis</keyword>